<organism evidence="2 3">
    <name type="scientific">Jiulongibacter sediminis</name>
    <dbReference type="NCBI Taxonomy" id="1605367"/>
    <lineage>
        <taxon>Bacteria</taxon>
        <taxon>Pseudomonadati</taxon>
        <taxon>Bacteroidota</taxon>
        <taxon>Cytophagia</taxon>
        <taxon>Cytophagales</taxon>
        <taxon>Leadbetterellaceae</taxon>
        <taxon>Jiulongibacter</taxon>
    </lineage>
</organism>
<evidence type="ECO:0000256" key="1">
    <source>
        <dbReference type="SAM" id="SignalP"/>
    </source>
</evidence>
<dbReference type="AlphaFoldDB" id="A0A0P7BW49"/>
<dbReference type="STRING" id="1605367.AFM12_10125"/>
<evidence type="ECO:0000313" key="3">
    <source>
        <dbReference type="Proteomes" id="UP000050454"/>
    </source>
</evidence>
<dbReference type="Proteomes" id="UP000050454">
    <property type="component" value="Unassembled WGS sequence"/>
</dbReference>
<evidence type="ECO:0008006" key="4">
    <source>
        <dbReference type="Google" id="ProtNLM"/>
    </source>
</evidence>
<sequence length="305" mass="34525">MPKALLYISIAFLCQSCFLFTGPTPDPPGATEEPLPEFLSTPSSFSVERGKVDEASGMVASQSMPGNLWVINDGNTKAALHLLSNTGNYLGSVDMWPSVNRDWEDIADGPGPEEGVNYLYVGDIGDNAEVYGTYQIYRMKEPVELVDGIQQDVISFRYEDRSNGLDVEAMLVDPRTKDIYLISKRQLFTVRVYKLPYPQSITEENVAEFQGVIPHSFITAADISKDGRQLMIKNYDAIFYWRLSENETVFEALRRNRDVGLPYYPEEQGEALCFDYNDSGYYTLSERLDNPSGTLYHYERKVTDQ</sequence>
<dbReference type="SUPFAM" id="SSF82171">
    <property type="entry name" value="DPP6 N-terminal domain-like"/>
    <property type="match status" value="1"/>
</dbReference>
<dbReference type="OrthoDB" id="9798438at2"/>
<reference evidence="2 3" key="1">
    <citation type="submission" date="2015-07" db="EMBL/GenBank/DDBJ databases">
        <title>The draft genome sequence of Leadbetterella sp. JN14-9.</title>
        <authorList>
            <person name="Liu Y."/>
            <person name="Du J."/>
            <person name="Shao Z."/>
        </authorList>
    </citation>
    <scope>NUCLEOTIDE SEQUENCE [LARGE SCALE GENOMIC DNA]</scope>
    <source>
        <strain evidence="2 3">JN14-9</strain>
    </source>
</reference>
<feature type="chain" id="PRO_5006136272" description="PE-PGRS family protein" evidence="1">
    <location>
        <begin position="22"/>
        <end position="305"/>
    </location>
</feature>
<protein>
    <recommendedName>
        <fullName evidence="4">PE-PGRS family protein</fullName>
    </recommendedName>
</protein>
<feature type="signal peptide" evidence="1">
    <location>
        <begin position="1"/>
        <end position="21"/>
    </location>
</feature>
<accession>A0A0P7BW49</accession>
<dbReference type="RefSeq" id="WP_131458298.1">
    <property type="nucleotide sequence ID" value="NZ_JXSZ01000006.1"/>
</dbReference>
<evidence type="ECO:0000313" key="2">
    <source>
        <dbReference type="EMBL" id="KPM48902.1"/>
    </source>
</evidence>
<name>A0A0P7BW49_9BACT</name>
<dbReference type="EMBL" id="LGTQ01000006">
    <property type="protein sequence ID" value="KPM48902.1"/>
    <property type="molecule type" value="Genomic_DNA"/>
</dbReference>
<proteinExistence type="predicted"/>
<comment type="caution">
    <text evidence="2">The sequence shown here is derived from an EMBL/GenBank/DDBJ whole genome shotgun (WGS) entry which is preliminary data.</text>
</comment>
<keyword evidence="3" id="KW-1185">Reference proteome</keyword>
<gene>
    <name evidence="2" type="ORF">AFM12_10125</name>
</gene>
<keyword evidence="1" id="KW-0732">Signal</keyword>